<accession>A0A423SGZ3</accession>
<feature type="transmembrane region" description="Helical" evidence="6">
    <location>
        <begin position="87"/>
        <end position="105"/>
    </location>
</feature>
<evidence type="ECO:0000256" key="5">
    <source>
        <dbReference type="ARBA" id="ARBA00023136"/>
    </source>
</evidence>
<dbReference type="OrthoDB" id="8841220at2759"/>
<dbReference type="GO" id="GO:0033013">
    <property type="term" value="P:tetrapyrrole metabolic process"/>
    <property type="evidence" value="ECO:0007669"/>
    <property type="project" value="UniProtKB-ARBA"/>
</dbReference>
<reference evidence="7 8" key="2">
    <citation type="submission" date="2019-01" db="EMBL/GenBank/DDBJ databases">
        <title>The decoding of complex shrimp genome reveals the adaptation for benthos swimmer, frequently molting mechanism and breeding impact on genome.</title>
        <authorList>
            <person name="Sun Y."/>
            <person name="Gao Y."/>
            <person name="Yu Y."/>
        </authorList>
    </citation>
    <scope>NUCLEOTIDE SEQUENCE [LARGE SCALE GENOMIC DNA]</scope>
    <source>
        <tissue evidence="7">Muscle</tissue>
    </source>
</reference>
<comment type="subcellular location">
    <subcellularLocation>
        <location evidence="1">Membrane</location>
        <topology evidence="1">Multi-pass membrane protein</topology>
    </subcellularLocation>
</comment>
<keyword evidence="4 6" id="KW-1133">Transmembrane helix</keyword>
<sequence length="173" mass="19975">MGWLMIVVSVLIPNIGGIVGGLMTAKSIKNWYNKELKKPEWRPPNWVFGPMWTSLYSTMGYAAYRVWLEYDSPSILIPWQLPWPLKLFALQLLLNWLWTPIFFGLKNITLALLEIILLDVAVVATGWAFYQEDDLAGTLFIPYMLWLTLATALTLAIWKMNPRWRNGVPSKET</sequence>
<dbReference type="FunFam" id="1.20.1260.100:FF:000001">
    <property type="entry name" value="translocator protein 2"/>
    <property type="match status" value="1"/>
</dbReference>
<dbReference type="CDD" id="cd15904">
    <property type="entry name" value="TSPO_MBR"/>
    <property type="match status" value="1"/>
</dbReference>
<evidence type="ECO:0000256" key="3">
    <source>
        <dbReference type="ARBA" id="ARBA00022692"/>
    </source>
</evidence>
<dbReference type="Gene3D" id="1.20.1260.100">
    <property type="entry name" value="TspO/MBR protein"/>
    <property type="match status" value="1"/>
</dbReference>
<dbReference type="Pfam" id="PF03073">
    <property type="entry name" value="TspO_MBR"/>
    <property type="match status" value="1"/>
</dbReference>
<proteinExistence type="inferred from homology"/>
<evidence type="ECO:0000256" key="2">
    <source>
        <dbReference type="ARBA" id="ARBA00007524"/>
    </source>
</evidence>
<dbReference type="InterPro" id="IPR004307">
    <property type="entry name" value="TspO_MBR"/>
</dbReference>
<keyword evidence="5 6" id="KW-0472">Membrane</keyword>
<feature type="transmembrane region" description="Helical" evidence="6">
    <location>
        <begin position="112"/>
        <end position="130"/>
    </location>
</feature>
<reference evidence="7 8" key="1">
    <citation type="submission" date="2018-04" db="EMBL/GenBank/DDBJ databases">
        <authorList>
            <person name="Zhang X."/>
            <person name="Yuan J."/>
            <person name="Li F."/>
            <person name="Xiang J."/>
        </authorList>
    </citation>
    <scope>NUCLEOTIDE SEQUENCE [LARGE SCALE GENOMIC DNA]</scope>
    <source>
        <tissue evidence="7">Muscle</tissue>
    </source>
</reference>
<dbReference type="PIRSF" id="PIRSF005859">
    <property type="entry name" value="PBR"/>
    <property type="match status" value="1"/>
</dbReference>
<evidence type="ECO:0000256" key="6">
    <source>
        <dbReference type="SAM" id="Phobius"/>
    </source>
</evidence>
<keyword evidence="8" id="KW-1185">Reference proteome</keyword>
<comment type="caution">
    <text evidence="7">The sequence shown here is derived from an EMBL/GenBank/DDBJ whole genome shotgun (WGS) entry which is preliminary data.</text>
</comment>
<feature type="transmembrane region" description="Helical" evidence="6">
    <location>
        <begin position="46"/>
        <end position="67"/>
    </location>
</feature>
<evidence type="ECO:0000256" key="1">
    <source>
        <dbReference type="ARBA" id="ARBA00004141"/>
    </source>
</evidence>
<evidence type="ECO:0000313" key="8">
    <source>
        <dbReference type="Proteomes" id="UP000283509"/>
    </source>
</evidence>
<gene>
    <name evidence="7" type="ORF">C7M84_018656</name>
</gene>
<organism evidence="7 8">
    <name type="scientific">Penaeus vannamei</name>
    <name type="common">Whiteleg shrimp</name>
    <name type="synonym">Litopenaeus vannamei</name>
    <dbReference type="NCBI Taxonomy" id="6689"/>
    <lineage>
        <taxon>Eukaryota</taxon>
        <taxon>Metazoa</taxon>
        <taxon>Ecdysozoa</taxon>
        <taxon>Arthropoda</taxon>
        <taxon>Crustacea</taxon>
        <taxon>Multicrustacea</taxon>
        <taxon>Malacostraca</taxon>
        <taxon>Eumalacostraca</taxon>
        <taxon>Eucarida</taxon>
        <taxon>Decapoda</taxon>
        <taxon>Dendrobranchiata</taxon>
        <taxon>Penaeoidea</taxon>
        <taxon>Penaeidae</taxon>
        <taxon>Penaeus</taxon>
    </lineage>
</organism>
<dbReference type="PANTHER" id="PTHR10057">
    <property type="entry name" value="PERIPHERAL-TYPE BENZODIAZEPINE RECEPTOR"/>
    <property type="match status" value="1"/>
</dbReference>
<feature type="transmembrane region" description="Helical" evidence="6">
    <location>
        <begin position="136"/>
        <end position="158"/>
    </location>
</feature>
<feature type="transmembrane region" description="Helical" evidence="6">
    <location>
        <begin position="6"/>
        <end position="25"/>
    </location>
</feature>
<dbReference type="PANTHER" id="PTHR10057:SF0">
    <property type="entry name" value="TRANSLOCATOR PROTEIN"/>
    <property type="match status" value="1"/>
</dbReference>
<name>A0A423SGZ3_PENVA</name>
<dbReference type="Proteomes" id="UP000283509">
    <property type="component" value="Unassembled WGS sequence"/>
</dbReference>
<dbReference type="EMBL" id="QCYY01003438">
    <property type="protein sequence ID" value="ROT63444.1"/>
    <property type="molecule type" value="Genomic_DNA"/>
</dbReference>
<keyword evidence="3 6" id="KW-0812">Transmembrane</keyword>
<evidence type="ECO:0000256" key="4">
    <source>
        <dbReference type="ARBA" id="ARBA00022989"/>
    </source>
</evidence>
<protein>
    <submittedName>
        <fullName evidence="7">Putative translocator protein</fullName>
    </submittedName>
</protein>
<dbReference type="InterPro" id="IPR038330">
    <property type="entry name" value="TspO/MBR-related_sf"/>
</dbReference>
<dbReference type="GO" id="GO:0005741">
    <property type="term" value="C:mitochondrial outer membrane"/>
    <property type="evidence" value="ECO:0007669"/>
    <property type="project" value="TreeGrafter"/>
</dbReference>
<dbReference type="AlphaFoldDB" id="A0A423SGZ3"/>
<evidence type="ECO:0000313" key="7">
    <source>
        <dbReference type="EMBL" id="ROT63444.1"/>
    </source>
</evidence>
<comment type="similarity">
    <text evidence="2">Belongs to the TspO/BZRP family.</text>
</comment>
<dbReference type="STRING" id="6689.A0A423SGZ3"/>